<evidence type="ECO:0000313" key="19">
    <source>
        <dbReference type="EMBL" id="RHG19244.1"/>
    </source>
</evidence>
<evidence type="ECO:0000313" key="23">
    <source>
        <dbReference type="Proteomes" id="UP000260808"/>
    </source>
</evidence>
<dbReference type="Proteomes" id="UP000285610">
    <property type="component" value="Unassembled WGS sequence"/>
</dbReference>
<evidence type="ECO:0000313" key="18">
    <source>
        <dbReference type="EMBL" id="RHD06202.1"/>
    </source>
</evidence>
<dbReference type="EMBL" id="JAAIRM010000001">
    <property type="protein sequence ID" value="NSI17871.1"/>
    <property type="molecule type" value="Genomic_DNA"/>
</dbReference>
<protein>
    <submittedName>
        <fullName evidence="15">Sugar ABC transporter permease</fullName>
    </submittedName>
</protein>
<evidence type="ECO:0000256" key="7">
    <source>
        <dbReference type="RuleBase" id="RU363032"/>
    </source>
</evidence>
<evidence type="ECO:0000313" key="24">
    <source>
        <dbReference type="Proteomes" id="UP000283834"/>
    </source>
</evidence>
<evidence type="ECO:0000313" key="21">
    <source>
        <dbReference type="EMBL" id="RHJ14707.1"/>
    </source>
</evidence>
<dbReference type="PANTHER" id="PTHR30193">
    <property type="entry name" value="ABC TRANSPORTER PERMEASE PROTEIN"/>
    <property type="match status" value="1"/>
</dbReference>
<reference evidence="14" key="2">
    <citation type="journal article" date="2020" name="Cell Host Microbe">
        <title>Functional and Genomic Variation between Human-Derived Isolates of Lachnospiraceae Reveals Inter- and Intra-Species Diversity.</title>
        <authorList>
            <person name="Sorbara M.T."/>
            <person name="Littmann E.R."/>
            <person name="Fontana E."/>
            <person name="Moody T.U."/>
            <person name="Kohout C.E."/>
            <person name="Gjonbalaj M."/>
            <person name="Eaton V."/>
            <person name="Seok R."/>
            <person name="Leiner I.M."/>
            <person name="Pamer E.G."/>
        </authorList>
    </citation>
    <scope>NUCLEOTIDE SEQUENCE</scope>
    <source>
        <strain evidence="14">MSK.22.53</strain>
    </source>
</reference>
<dbReference type="EMBL" id="QRIA01000008">
    <property type="protein sequence ID" value="RHG19244.1"/>
    <property type="molecule type" value="Genomic_DNA"/>
</dbReference>
<dbReference type="Proteomes" id="UP000285697">
    <property type="component" value="Unassembled WGS sequence"/>
</dbReference>
<dbReference type="CDD" id="cd06261">
    <property type="entry name" value="TM_PBP2"/>
    <property type="match status" value="1"/>
</dbReference>
<evidence type="ECO:0000313" key="28">
    <source>
        <dbReference type="Proteomes" id="UP000285610"/>
    </source>
</evidence>
<dbReference type="Proteomes" id="UP000283981">
    <property type="component" value="Unassembled WGS sequence"/>
</dbReference>
<reference evidence="9" key="4">
    <citation type="submission" date="2021-10" db="EMBL/GenBank/DDBJ databases">
        <title>Collection of gut derived symbiotic bacterial strains cultured from healthy donors.</title>
        <authorList>
            <person name="Lin H."/>
            <person name="Littmann E."/>
            <person name="Claire K."/>
            <person name="Pamer E."/>
        </authorList>
    </citation>
    <scope>NUCLEOTIDE SEQUENCE</scope>
    <source>
        <strain evidence="10">MSK.23.18</strain>
        <strain evidence="9">MSK.23.4</strain>
    </source>
</reference>
<evidence type="ECO:0000313" key="22">
    <source>
        <dbReference type="EMBL" id="RHM80460.1"/>
    </source>
</evidence>
<feature type="transmembrane region" description="Helical" evidence="7">
    <location>
        <begin position="70"/>
        <end position="95"/>
    </location>
</feature>
<dbReference type="GO" id="GO:0005886">
    <property type="term" value="C:plasma membrane"/>
    <property type="evidence" value="ECO:0007669"/>
    <property type="project" value="UniProtKB-SubCell"/>
</dbReference>
<feature type="domain" description="ABC transmembrane type-1" evidence="8">
    <location>
        <begin position="70"/>
        <end position="281"/>
    </location>
</feature>
<evidence type="ECO:0000313" key="13">
    <source>
        <dbReference type="EMBL" id="MDE1202035.1"/>
    </source>
</evidence>
<keyword evidence="3" id="KW-1003">Cell membrane</keyword>
<dbReference type="EMBL" id="QRLN01000004">
    <property type="protein sequence ID" value="RHJ14707.1"/>
    <property type="molecule type" value="Genomic_DNA"/>
</dbReference>
<evidence type="ECO:0000256" key="1">
    <source>
        <dbReference type="ARBA" id="ARBA00004651"/>
    </source>
</evidence>
<gene>
    <name evidence="21" type="ORF">DW142_04435</name>
    <name evidence="20" type="ORF">DW243_04695</name>
    <name evidence="19" type="ORF">DW270_07910</name>
    <name evidence="18" type="ORF">DW812_08885</name>
    <name evidence="17" type="ORF">DWX36_02330</name>
    <name evidence="16" type="ORF">DWY88_01290</name>
    <name evidence="22" type="ORF">DWZ50_03095</name>
    <name evidence="15" type="ORF">DXC31_00825</name>
    <name evidence="14" type="ORF">G4958_00570</name>
    <name evidence="10" type="ORF">LIQ08_01450</name>
    <name evidence="9" type="ORF">LIQ10_07400</name>
    <name evidence="13" type="ORF">O4N78_00310</name>
    <name evidence="12" type="ORF">PNU63_00290</name>
    <name evidence="11" type="ORF">PNW85_00605</name>
</gene>
<evidence type="ECO:0000313" key="12">
    <source>
        <dbReference type="EMBL" id="MDB8737245.1"/>
    </source>
</evidence>
<dbReference type="Proteomes" id="UP000283834">
    <property type="component" value="Unassembled WGS sequence"/>
</dbReference>
<keyword evidence="5 7" id="KW-1133">Transmembrane helix</keyword>
<dbReference type="Proteomes" id="UP001297422">
    <property type="component" value="Unassembled WGS sequence"/>
</dbReference>
<dbReference type="Proteomes" id="UP000260808">
    <property type="component" value="Unassembled WGS sequence"/>
</dbReference>
<dbReference type="PANTHER" id="PTHR30193:SF37">
    <property type="entry name" value="INNER MEMBRANE ABC TRANSPORTER PERMEASE PROTEIN YCJO"/>
    <property type="match status" value="1"/>
</dbReference>
<reference evidence="11" key="6">
    <citation type="submission" date="2023-01" db="EMBL/GenBank/DDBJ databases">
        <title>Human gut microbiome strain richness.</title>
        <authorList>
            <person name="Chen-Liaw A."/>
        </authorList>
    </citation>
    <scope>NUCLEOTIDE SEQUENCE</scope>
    <source>
        <strain evidence="12">1001217st1_A9_1001217B_191108</strain>
        <strain evidence="11">RTP21484st1_H11_RTP21484_190118</strain>
    </source>
</reference>
<evidence type="ECO:0000313" key="10">
    <source>
        <dbReference type="EMBL" id="MCB5617834.1"/>
    </source>
</evidence>
<dbReference type="Proteomes" id="UP001211731">
    <property type="component" value="Unassembled WGS sequence"/>
</dbReference>
<evidence type="ECO:0000313" key="17">
    <source>
        <dbReference type="EMBL" id="RGT41144.1"/>
    </source>
</evidence>
<dbReference type="InterPro" id="IPR051393">
    <property type="entry name" value="ABC_transporter_permease"/>
</dbReference>
<dbReference type="Proteomes" id="UP001297370">
    <property type="component" value="Unassembled WGS sequence"/>
</dbReference>
<feature type="transmembrane region" description="Helical" evidence="7">
    <location>
        <begin position="12"/>
        <end position="33"/>
    </location>
</feature>
<name>A0A396GBV9_MEDGN</name>
<feature type="transmembrane region" description="Helical" evidence="7">
    <location>
        <begin position="154"/>
        <end position="176"/>
    </location>
</feature>
<keyword evidence="6 7" id="KW-0472">Membrane</keyword>
<dbReference type="Proteomes" id="UP000286137">
    <property type="component" value="Unassembled WGS sequence"/>
</dbReference>
<dbReference type="InterPro" id="IPR000515">
    <property type="entry name" value="MetI-like"/>
</dbReference>
<reference evidence="23 24" key="1">
    <citation type="submission" date="2018-08" db="EMBL/GenBank/DDBJ databases">
        <title>A genome reference for cultivated species of the human gut microbiota.</title>
        <authorList>
            <person name="Zou Y."/>
            <person name="Xue W."/>
            <person name="Luo G."/>
        </authorList>
    </citation>
    <scope>NUCLEOTIDE SEQUENCE [LARGE SCALE GENOMIC DNA]</scope>
    <source>
        <strain evidence="17 24">AF19-16AC</strain>
        <strain evidence="16 30">AF27-4BH</strain>
        <strain evidence="22 28">AF33-12</strain>
        <strain evidence="21 26">AM12-54</strain>
        <strain evidence="20 25">AM21-18</strain>
        <strain evidence="19 29">AM22-7AC</strain>
        <strain evidence="18 27">AM32-6</strain>
        <strain evidence="15 23">TF01-20-2</strain>
    </source>
</reference>
<keyword evidence="4 7" id="KW-0812">Transmembrane</keyword>
<dbReference type="EMBL" id="JAJBNC010000010">
    <property type="protein sequence ID" value="MCB5493567.1"/>
    <property type="molecule type" value="Genomic_DNA"/>
</dbReference>
<dbReference type="AlphaFoldDB" id="A0A396GBV9"/>
<feature type="transmembrane region" description="Helical" evidence="7">
    <location>
        <begin position="208"/>
        <end position="228"/>
    </location>
</feature>
<feature type="transmembrane region" description="Helical" evidence="7">
    <location>
        <begin position="107"/>
        <end position="128"/>
    </location>
</feature>
<evidence type="ECO:0000313" key="26">
    <source>
        <dbReference type="Proteomes" id="UP000283992"/>
    </source>
</evidence>
<dbReference type="InterPro" id="IPR035906">
    <property type="entry name" value="MetI-like_sf"/>
</dbReference>
<evidence type="ECO:0000313" key="16">
    <source>
        <dbReference type="EMBL" id="RGQ71480.1"/>
    </source>
</evidence>
<reference evidence="14" key="3">
    <citation type="submission" date="2020-02" db="EMBL/GenBank/DDBJ databases">
        <authorList>
            <person name="Littmann E."/>
            <person name="Sorbara M."/>
        </authorList>
    </citation>
    <scope>NUCLEOTIDE SEQUENCE</scope>
    <source>
        <strain evidence="14">MSK.22.53</strain>
    </source>
</reference>
<sequence>MSMKKMNERKRTFLLMTIPVVALFFCFNTLPLLKGVMYSFTNFKGFGSYDWVGVRNYMDLFQDVRVGNSYWFTFKLAIVTTIVVNVISLLLAMALNSKIRAKSFFRGAYFLPNILGALVVGYIFNYFFTYILPAVGEMIGWETLSSSLLSSKNLAWIAIVIVCAWQAIAMNTIIYISGLQTVPEDVYEAGAIDGATGWNKFKNLTFPLILPFFTINMVLCVKNFLMVFDQIMALTKGGPAQSTESISYLIYQNGMAGGQFGFQSANAVIFFLVIVAISVTQMTVLGKKEEQL</sequence>
<dbReference type="Proteomes" id="UP001296643">
    <property type="component" value="Unassembled WGS sequence"/>
</dbReference>
<evidence type="ECO:0000313" key="20">
    <source>
        <dbReference type="EMBL" id="RHG86543.1"/>
    </source>
</evidence>
<evidence type="ECO:0000256" key="4">
    <source>
        <dbReference type="ARBA" id="ARBA00022692"/>
    </source>
</evidence>
<dbReference type="GO" id="GO:0055085">
    <property type="term" value="P:transmembrane transport"/>
    <property type="evidence" value="ECO:0007669"/>
    <property type="project" value="InterPro"/>
</dbReference>
<dbReference type="Pfam" id="PF00528">
    <property type="entry name" value="BPD_transp_1"/>
    <property type="match status" value="1"/>
</dbReference>
<evidence type="ECO:0000313" key="29">
    <source>
        <dbReference type="Proteomes" id="UP000285697"/>
    </source>
</evidence>
<dbReference type="Proteomes" id="UP001149331">
    <property type="component" value="Unassembled WGS sequence"/>
</dbReference>
<evidence type="ECO:0000259" key="8">
    <source>
        <dbReference type="PROSITE" id="PS50928"/>
    </source>
</evidence>
<evidence type="ECO:0000313" key="30">
    <source>
        <dbReference type="Proteomes" id="UP000286137"/>
    </source>
</evidence>
<evidence type="ECO:0000256" key="2">
    <source>
        <dbReference type="ARBA" id="ARBA00022448"/>
    </source>
</evidence>
<dbReference type="Proteomes" id="UP000283992">
    <property type="component" value="Unassembled WGS sequence"/>
</dbReference>
<evidence type="ECO:0000256" key="3">
    <source>
        <dbReference type="ARBA" id="ARBA00022475"/>
    </source>
</evidence>
<comment type="subcellular location">
    <subcellularLocation>
        <location evidence="1 7">Cell membrane</location>
        <topology evidence="1 7">Multi-pass membrane protein</topology>
    </subcellularLocation>
</comment>
<dbReference type="EMBL" id="QSIR01000011">
    <property type="protein sequence ID" value="RHD06202.1"/>
    <property type="molecule type" value="Genomic_DNA"/>
</dbReference>
<dbReference type="RefSeq" id="WP_055168278.1">
    <property type="nucleotide sequence ID" value="NZ_AP031446.1"/>
</dbReference>
<feature type="transmembrane region" description="Helical" evidence="7">
    <location>
        <begin position="267"/>
        <end position="286"/>
    </location>
</feature>
<evidence type="ECO:0000256" key="6">
    <source>
        <dbReference type="ARBA" id="ARBA00023136"/>
    </source>
</evidence>
<dbReference type="EMBL" id="QRQE01000005">
    <property type="protein sequence ID" value="RHM80460.1"/>
    <property type="molecule type" value="Genomic_DNA"/>
</dbReference>
<dbReference type="Proteomes" id="UP001212160">
    <property type="component" value="Unassembled WGS sequence"/>
</dbReference>
<dbReference type="Proteomes" id="UP000284472">
    <property type="component" value="Unassembled WGS sequence"/>
</dbReference>
<comment type="similarity">
    <text evidence="7">Belongs to the binding-protein-dependent transport system permease family.</text>
</comment>
<accession>A0A396GBV9</accession>
<dbReference type="EMBL" id="JAPZEG010000001">
    <property type="protein sequence ID" value="MDE1202035.1"/>
    <property type="molecule type" value="Genomic_DNA"/>
</dbReference>
<evidence type="ECO:0000313" key="15">
    <source>
        <dbReference type="EMBL" id="RGM26429.1"/>
    </source>
</evidence>
<proteinExistence type="inferred from homology"/>
<dbReference type="EMBL" id="JAJBOM010000001">
    <property type="protein sequence ID" value="MCB5617834.1"/>
    <property type="molecule type" value="Genomic_DNA"/>
</dbReference>
<dbReference type="EMBL" id="JAQMLR010000001">
    <property type="protein sequence ID" value="MDB8737245.1"/>
    <property type="molecule type" value="Genomic_DNA"/>
</dbReference>
<dbReference type="PROSITE" id="PS50928">
    <property type="entry name" value="ABC_TM1"/>
    <property type="match status" value="1"/>
</dbReference>
<dbReference type="EMBL" id="QRWQ01000002">
    <property type="protein sequence ID" value="RGT41144.1"/>
    <property type="molecule type" value="Genomic_DNA"/>
</dbReference>
<evidence type="ECO:0000256" key="5">
    <source>
        <dbReference type="ARBA" id="ARBA00022989"/>
    </source>
</evidence>
<evidence type="ECO:0000313" key="9">
    <source>
        <dbReference type="EMBL" id="MCB5493567.1"/>
    </source>
</evidence>
<evidence type="ECO:0000313" key="14">
    <source>
        <dbReference type="EMBL" id="NSI17871.1"/>
    </source>
</evidence>
<organism evidence="15 23">
    <name type="scientific">Mediterraneibacter gnavus</name>
    <name type="common">Ruminococcus gnavus</name>
    <dbReference type="NCBI Taxonomy" id="33038"/>
    <lineage>
        <taxon>Bacteria</taxon>
        <taxon>Bacillati</taxon>
        <taxon>Bacillota</taxon>
        <taxon>Clostridia</taxon>
        <taxon>Lachnospirales</taxon>
        <taxon>Lachnospiraceae</taxon>
        <taxon>Mediterraneibacter</taxon>
    </lineage>
</organism>
<comment type="caution">
    <text evidence="15">The sequence shown here is derived from an EMBL/GenBank/DDBJ whole genome shotgun (WGS) entry which is preliminary data.</text>
</comment>
<dbReference type="EMBL" id="QRIS01000006">
    <property type="protein sequence ID" value="RHG86543.1"/>
    <property type="molecule type" value="Genomic_DNA"/>
</dbReference>
<dbReference type="EMBL" id="JAQMLA010000001">
    <property type="protein sequence ID" value="MDB8685187.1"/>
    <property type="molecule type" value="Genomic_DNA"/>
</dbReference>
<reference evidence="13" key="5">
    <citation type="submission" date="2022-12" db="EMBL/GenBank/DDBJ databases">
        <title>Genome of R. gnavus strain RSHDN_120.</title>
        <authorList>
            <person name="Abdugheni R."/>
        </authorList>
    </citation>
    <scope>NUCLEOTIDE SEQUENCE</scope>
    <source>
        <strain evidence="13">RSHDN_120</strain>
    </source>
</reference>
<dbReference type="EMBL" id="QSSX01000001">
    <property type="protein sequence ID" value="RGM26429.1"/>
    <property type="molecule type" value="Genomic_DNA"/>
</dbReference>
<evidence type="ECO:0000313" key="11">
    <source>
        <dbReference type="EMBL" id="MDB8685187.1"/>
    </source>
</evidence>
<dbReference type="EMBL" id="QRTJ01000001">
    <property type="protein sequence ID" value="RGQ71480.1"/>
    <property type="molecule type" value="Genomic_DNA"/>
</dbReference>
<dbReference type="SUPFAM" id="SSF161098">
    <property type="entry name" value="MetI-like"/>
    <property type="match status" value="1"/>
</dbReference>
<dbReference type="Gene3D" id="1.10.3720.10">
    <property type="entry name" value="MetI-like"/>
    <property type="match status" value="1"/>
</dbReference>
<evidence type="ECO:0000313" key="25">
    <source>
        <dbReference type="Proteomes" id="UP000283981"/>
    </source>
</evidence>
<keyword evidence="2 7" id="KW-0813">Transport</keyword>
<evidence type="ECO:0000313" key="27">
    <source>
        <dbReference type="Proteomes" id="UP000284472"/>
    </source>
</evidence>